<reference evidence="1" key="1">
    <citation type="submission" date="2017-04" db="EMBL/GenBank/DDBJ databases">
        <authorList>
            <person name="Jacobs-Sera D."/>
            <person name="Guerrero C.A."/>
            <person name="Garlena R.A."/>
            <person name="Russell D.A."/>
            <person name="Pope W.H."/>
            <person name="Hatfull G.F."/>
        </authorList>
    </citation>
    <scope>NUCLEOTIDE SEQUENCE [LARGE SCALE GENOMIC DNA]</scope>
</reference>
<organism evidence="1 2">
    <name type="scientific">Arthrobacter phage Wayne</name>
    <dbReference type="NCBI Taxonomy" id="1772322"/>
    <lineage>
        <taxon>Viruses</taxon>
        <taxon>Duplodnaviria</taxon>
        <taxon>Heunggongvirae</taxon>
        <taxon>Uroviricota</taxon>
        <taxon>Caudoviricetes</taxon>
        <taxon>Korravirus</taxon>
        <taxon>Korravirus wayne</taxon>
    </lineage>
</organism>
<proteinExistence type="predicted"/>
<protein>
    <submittedName>
        <fullName evidence="1">Uncharacterized protein</fullName>
    </submittedName>
</protein>
<gene>
    <name evidence="1" type="primary">3</name>
    <name evidence="1" type="ORF">PBI_WAYNE_3</name>
</gene>
<evidence type="ECO:0000313" key="1">
    <source>
        <dbReference type="EMBL" id="ALY10728.1"/>
    </source>
</evidence>
<sequence length="58" mass="6590">MDYRDMSDEQLDNHLNEVLNEKERRERIRNIPSQVAMLASQFREGGGDQTELVAAVGG</sequence>
<dbReference type="Proteomes" id="UP000225197">
    <property type="component" value="Segment"/>
</dbReference>
<dbReference type="GeneID" id="40078798"/>
<dbReference type="KEGG" id="vg:40078798"/>
<keyword evidence="2" id="KW-1185">Reference proteome</keyword>
<accession>A0A0U4KSF8</accession>
<dbReference type="RefSeq" id="YP_009602930.1">
    <property type="nucleotide sequence ID" value="NC_041946.1"/>
</dbReference>
<dbReference type="EMBL" id="KU160672">
    <property type="protein sequence ID" value="ALY10728.1"/>
    <property type="molecule type" value="Genomic_DNA"/>
</dbReference>
<name>A0A0U4KSF8_9CAUD</name>
<evidence type="ECO:0000313" key="2">
    <source>
        <dbReference type="Proteomes" id="UP000225197"/>
    </source>
</evidence>